<evidence type="ECO:0000313" key="10">
    <source>
        <dbReference type="EMBL" id="OIR08714.1"/>
    </source>
</evidence>
<protein>
    <recommendedName>
        <fullName evidence="4">glycogen phosphorylase</fullName>
        <ecNumber evidence="4">2.4.1.1</ecNumber>
    </recommendedName>
</protein>
<evidence type="ECO:0000256" key="5">
    <source>
        <dbReference type="ARBA" id="ARBA00022600"/>
    </source>
</evidence>
<accession>A0A1J5SJU2</accession>
<dbReference type="FunFam" id="3.40.50.2000:FF:000005">
    <property type="entry name" value="Alpha-1,4 glucan phosphorylase"/>
    <property type="match status" value="1"/>
</dbReference>
<evidence type="ECO:0000256" key="3">
    <source>
        <dbReference type="ARBA" id="ARBA00006047"/>
    </source>
</evidence>
<evidence type="ECO:0000256" key="8">
    <source>
        <dbReference type="ARBA" id="ARBA00022898"/>
    </source>
</evidence>
<dbReference type="GO" id="GO:0008184">
    <property type="term" value="F:glycogen phosphorylase activity"/>
    <property type="evidence" value="ECO:0007669"/>
    <property type="project" value="InterPro"/>
</dbReference>
<dbReference type="FunFam" id="3.40.50.2000:FF:000002">
    <property type="entry name" value="Alpha-1,4 glucan phosphorylase"/>
    <property type="match status" value="1"/>
</dbReference>
<dbReference type="EC" id="2.4.1.1" evidence="4"/>
<comment type="cofactor">
    <cofactor evidence="2">
        <name>pyridoxal 5'-phosphate</name>
        <dbReference type="ChEBI" id="CHEBI:597326"/>
    </cofactor>
</comment>
<evidence type="ECO:0000256" key="9">
    <source>
        <dbReference type="ARBA" id="ARBA00023277"/>
    </source>
</evidence>
<proteinExistence type="inferred from homology"/>
<keyword evidence="9" id="KW-0119">Carbohydrate metabolism</keyword>
<evidence type="ECO:0000256" key="1">
    <source>
        <dbReference type="ARBA" id="ARBA00001275"/>
    </source>
</evidence>
<evidence type="ECO:0000256" key="6">
    <source>
        <dbReference type="ARBA" id="ARBA00022676"/>
    </source>
</evidence>
<evidence type="ECO:0000256" key="7">
    <source>
        <dbReference type="ARBA" id="ARBA00022679"/>
    </source>
</evidence>
<sequence>MNNKAAQQHRSAGMDKDAIEVSLVDHLIYTSSKYHTDATTFDWFQITALAVRDRLVERWMETMQRYYEQDPRRTYYLSLEFLMGRTLSNAMLNLEMEEQCKTALYELGLDFEAIAEIETDAALGNGGLGRLAACFLDSMATLDLPCYGYGIRYEYGMFRQSIENGMQMEHPDNWLRYGNPWEFPRPELLYPVKFHGCVVEYKHENGMLRHHWVNTDDVMAMAYDTPVPGYGGKTVNNMRLWAAKSSRDFDLRYFNQGNYIQAVADKNESENLSKVLYPNDSTEMGRGLRLKQQYFFVSASLQDMLFRFRKNHDSWEQLPEKLAVQLNDTHPSIAIPEMMRLMVDVHHQTWDAAWSLTTRIFSYTNHTLMPEALETWPVAMIESLLPRHLQIIYEINHRFLQQVMHQFPGDGELLQRLSIIDERDGRHVRMSHLAIIGSHTVNGVAALHTELMKRTIFADFERVMPGKIINITNGVTPRRWLNQANPGLAGLITERIGNGWLTNLDQLNRLREYAGETVFQQQFRAVKLANKERLAGLIRQKLGIEVDPASLFDIQVKRIHEYKRQMLNMLHVITLYNRIRTGVPIGFVPRTVIFAGKAAPGYAMAKLIIRLINDVADIVNNDQQVGGKLKLVFIPNYDVSNAERIVPAADLSEQISTAGTEASGTGNMKLALNGALTIGTLDGANIEIRDEVGADNFFLFGLTTDEVEALHRQGYDPAGYYNGNAELKQALDMIASGYFCPDDAGRYQDIVDELLRRDRFLVLADYASYVACQDKVRELFRDQNEWTRRAILNVAAMGRFSSDRTIREYAERIWHVAPVEPRGKIDIP</sequence>
<comment type="similarity">
    <text evidence="3">Belongs to the glycogen phosphorylase family.</text>
</comment>
<comment type="catalytic activity">
    <reaction evidence="1">
        <text>[(1-&gt;4)-alpha-D-glucosyl](n) + phosphate = [(1-&gt;4)-alpha-D-glucosyl](n-1) + alpha-D-glucose 1-phosphate</text>
        <dbReference type="Rhea" id="RHEA:41732"/>
        <dbReference type="Rhea" id="RHEA-COMP:9584"/>
        <dbReference type="Rhea" id="RHEA-COMP:9586"/>
        <dbReference type="ChEBI" id="CHEBI:15444"/>
        <dbReference type="ChEBI" id="CHEBI:43474"/>
        <dbReference type="ChEBI" id="CHEBI:58601"/>
        <dbReference type="EC" id="2.4.1.1"/>
    </reaction>
</comment>
<dbReference type="AlphaFoldDB" id="A0A1J5SJU2"/>
<evidence type="ECO:0000256" key="4">
    <source>
        <dbReference type="ARBA" id="ARBA00012591"/>
    </source>
</evidence>
<dbReference type="GO" id="GO:0005737">
    <property type="term" value="C:cytoplasm"/>
    <property type="evidence" value="ECO:0007669"/>
    <property type="project" value="TreeGrafter"/>
</dbReference>
<dbReference type="CDD" id="cd04300">
    <property type="entry name" value="GT35_Glycogen_Phosphorylase"/>
    <property type="match status" value="1"/>
</dbReference>
<gene>
    <name evidence="10" type="primary">malP_9</name>
    <name evidence="10" type="ORF">GALL_90980</name>
</gene>
<comment type="caution">
    <text evidence="10">The sequence shown here is derived from an EMBL/GenBank/DDBJ whole genome shotgun (WGS) entry which is preliminary data.</text>
</comment>
<dbReference type="PIRSF" id="PIRSF000460">
    <property type="entry name" value="Pprylas_GlgP"/>
    <property type="match status" value="1"/>
</dbReference>
<dbReference type="PROSITE" id="PS00102">
    <property type="entry name" value="PHOSPHORYLASE"/>
    <property type="match status" value="1"/>
</dbReference>
<keyword evidence="8" id="KW-0663">Pyridoxal phosphate</keyword>
<keyword evidence="6 10" id="KW-0328">Glycosyltransferase</keyword>
<dbReference type="NCBIfam" id="TIGR02093">
    <property type="entry name" value="P_ylase"/>
    <property type="match status" value="1"/>
</dbReference>
<dbReference type="SUPFAM" id="SSF53756">
    <property type="entry name" value="UDP-Glycosyltransferase/glycogen phosphorylase"/>
    <property type="match status" value="1"/>
</dbReference>
<dbReference type="Gene3D" id="3.40.50.2000">
    <property type="entry name" value="Glycogen Phosphorylase B"/>
    <property type="match status" value="2"/>
</dbReference>
<dbReference type="InterPro" id="IPR000811">
    <property type="entry name" value="Glyco_trans_35"/>
</dbReference>
<dbReference type="InterPro" id="IPR035090">
    <property type="entry name" value="Pyridoxal_P_attach_site"/>
</dbReference>
<dbReference type="GO" id="GO:0030170">
    <property type="term" value="F:pyridoxal phosphate binding"/>
    <property type="evidence" value="ECO:0007669"/>
    <property type="project" value="InterPro"/>
</dbReference>
<evidence type="ECO:0000256" key="2">
    <source>
        <dbReference type="ARBA" id="ARBA00001933"/>
    </source>
</evidence>
<dbReference type="GO" id="GO:0005980">
    <property type="term" value="P:glycogen catabolic process"/>
    <property type="evidence" value="ECO:0007669"/>
    <property type="project" value="TreeGrafter"/>
</dbReference>
<dbReference type="InterPro" id="IPR011833">
    <property type="entry name" value="Glycg_phsphrylas"/>
</dbReference>
<organism evidence="10">
    <name type="scientific">mine drainage metagenome</name>
    <dbReference type="NCBI Taxonomy" id="410659"/>
    <lineage>
        <taxon>unclassified sequences</taxon>
        <taxon>metagenomes</taxon>
        <taxon>ecological metagenomes</taxon>
    </lineage>
</organism>
<dbReference type="Pfam" id="PF00343">
    <property type="entry name" value="Phosphorylase"/>
    <property type="match status" value="1"/>
</dbReference>
<keyword evidence="5" id="KW-0321">Glycogen metabolism</keyword>
<dbReference type="PANTHER" id="PTHR11468">
    <property type="entry name" value="GLYCOGEN PHOSPHORYLASE"/>
    <property type="match status" value="1"/>
</dbReference>
<name>A0A1J5SJU2_9ZZZZ</name>
<keyword evidence="7 10" id="KW-0808">Transferase</keyword>
<dbReference type="PANTHER" id="PTHR11468:SF3">
    <property type="entry name" value="GLYCOGEN PHOSPHORYLASE, LIVER FORM"/>
    <property type="match status" value="1"/>
</dbReference>
<dbReference type="EMBL" id="MLJW01000030">
    <property type="protein sequence ID" value="OIR08714.1"/>
    <property type="molecule type" value="Genomic_DNA"/>
</dbReference>
<reference evidence="10" key="1">
    <citation type="submission" date="2016-10" db="EMBL/GenBank/DDBJ databases">
        <title>Sequence of Gallionella enrichment culture.</title>
        <authorList>
            <person name="Poehlein A."/>
            <person name="Muehling M."/>
            <person name="Daniel R."/>
        </authorList>
    </citation>
    <scope>NUCLEOTIDE SEQUENCE</scope>
</reference>